<gene>
    <name evidence="4" type="ORF">g.26881</name>
</gene>
<dbReference type="PANTHER" id="PTHR15574">
    <property type="entry name" value="WD REPEAT DOMAIN-CONTAINING FAMILY"/>
    <property type="match status" value="1"/>
</dbReference>
<dbReference type="GO" id="GO:0080008">
    <property type="term" value="C:Cul4-RING E3 ubiquitin ligase complex"/>
    <property type="evidence" value="ECO:0007669"/>
    <property type="project" value="TreeGrafter"/>
</dbReference>
<feature type="region of interest" description="Disordered" evidence="3">
    <location>
        <begin position="144"/>
        <end position="195"/>
    </location>
</feature>
<feature type="non-terminal residue" evidence="4">
    <location>
        <position position="1"/>
    </location>
</feature>
<feature type="compositionally biased region" description="Low complexity" evidence="3">
    <location>
        <begin position="327"/>
        <end position="355"/>
    </location>
</feature>
<dbReference type="InterPro" id="IPR036322">
    <property type="entry name" value="WD40_repeat_dom_sf"/>
</dbReference>
<feature type="non-terminal residue" evidence="4">
    <location>
        <position position="449"/>
    </location>
</feature>
<dbReference type="GO" id="GO:0045944">
    <property type="term" value="P:positive regulation of transcription by RNA polymerase II"/>
    <property type="evidence" value="ECO:0007669"/>
    <property type="project" value="TreeGrafter"/>
</dbReference>
<name>A0A1B6JY25_9HEMI</name>
<evidence type="ECO:0000313" key="4">
    <source>
        <dbReference type="EMBL" id="JAT04090.1"/>
    </source>
</evidence>
<evidence type="ECO:0000256" key="2">
    <source>
        <dbReference type="ARBA" id="ARBA00022737"/>
    </source>
</evidence>
<dbReference type="PANTHER" id="PTHR15574:SF39">
    <property type="entry name" value="DDB1- AND CUL4-ASSOCIATED FACTOR 6"/>
    <property type="match status" value="1"/>
</dbReference>
<sequence>HTFLSCGEDYTVRCYDLRIKERCTKDNCDDDVLVFCQRAVTAVSINNVRPYQMAVGCSDSTVRIFDRRMIGTKSSGFLTSGRRPRPFVAFTPPLMEDRSYRITSLAFSPQGEDVLVSYSSEQLYMFSIKDETTVEYEPEVMESDEAMEEEMAKPSSGLPPVRRLRLRGDWSDTGPDARPERDVGQSTDAAQARPTLHATLMQRMTDVLSRMLNDPATRAALSHGGEDDHNEYAEENSRDRPEDASNARNPEYPEAEAPVVAVSIEEIYSDSSSQLETPSADVVTGSSQVRWSPPIASPTPTPAEDTVMLPSFESSFVAVKPSPPSDSQPSTSTPASTSTSTPAFSSTSAPNSSSSGDNLNTITDQLSTMRHGFIERHGTEPVVNLMYSDKGSTASRISLSVADEVNRETVPQPQAEEAAGPSSPDRLCTSANSSLQVNQGSPLAAPMSD</sequence>
<feature type="compositionally biased region" description="Basic and acidic residues" evidence="3">
    <location>
        <begin position="224"/>
        <end position="245"/>
    </location>
</feature>
<protein>
    <submittedName>
        <fullName evidence="4">Uncharacterized protein</fullName>
    </submittedName>
</protein>
<dbReference type="InterPro" id="IPR045151">
    <property type="entry name" value="DCAF8"/>
</dbReference>
<evidence type="ECO:0000256" key="3">
    <source>
        <dbReference type="SAM" id="MobiDB-lite"/>
    </source>
</evidence>
<dbReference type="InterPro" id="IPR015943">
    <property type="entry name" value="WD40/YVTN_repeat-like_dom_sf"/>
</dbReference>
<dbReference type="GO" id="GO:0005737">
    <property type="term" value="C:cytoplasm"/>
    <property type="evidence" value="ECO:0007669"/>
    <property type="project" value="TreeGrafter"/>
</dbReference>
<feature type="compositionally biased region" description="Polar residues" evidence="3">
    <location>
        <begin position="429"/>
        <end position="441"/>
    </location>
</feature>
<dbReference type="EMBL" id="GECU01003617">
    <property type="protein sequence ID" value="JAT04090.1"/>
    <property type="molecule type" value="Transcribed_RNA"/>
</dbReference>
<accession>A0A1B6JY25</accession>
<keyword evidence="2" id="KW-0677">Repeat</keyword>
<evidence type="ECO:0000256" key="1">
    <source>
        <dbReference type="ARBA" id="ARBA00022574"/>
    </source>
</evidence>
<feature type="compositionally biased region" description="Basic and acidic residues" evidence="3">
    <location>
        <begin position="166"/>
        <end position="183"/>
    </location>
</feature>
<proteinExistence type="predicted"/>
<reference evidence="4" key="1">
    <citation type="submission" date="2015-11" db="EMBL/GenBank/DDBJ databases">
        <title>De novo transcriptome assembly of four potential Pierce s Disease insect vectors from Arizona vineyards.</title>
        <authorList>
            <person name="Tassone E.E."/>
        </authorList>
    </citation>
    <scope>NUCLEOTIDE SEQUENCE</scope>
</reference>
<feature type="region of interest" description="Disordered" evidence="3">
    <location>
        <begin position="405"/>
        <end position="449"/>
    </location>
</feature>
<dbReference type="Gene3D" id="2.130.10.10">
    <property type="entry name" value="YVTN repeat-like/Quinoprotein amine dehydrogenase"/>
    <property type="match status" value="1"/>
</dbReference>
<keyword evidence="1" id="KW-0853">WD repeat</keyword>
<dbReference type="SUPFAM" id="SSF50978">
    <property type="entry name" value="WD40 repeat-like"/>
    <property type="match status" value="1"/>
</dbReference>
<feature type="region of interest" description="Disordered" evidence="3">
    <location>
        <begin position="219"/>
        <end position="255"/>
    </location>
</feature>
<organism evidence="4">
    <name type="scientific">Homalodisca liturata</name>
    <dbReference type="NCBI Taxonomy" id="320908"/>
    <lineage>
        <taxon>Eukaryota</taxon>
        <taxon>Metazoa</taxon>
        <taxon>Ecdysozoa</taxon>
        <taxon>Arthropoda</taxon>
        <taxon>Hexapoda</taxon>
        <taxon>Insecta</taxon>
        <taxon>Pterygota</taxon>
        <taxon>Neoptera</taxon>
        <taxon>Paraneoptera</taxon>
        <taxon>Hemiptera</taxon>
        <taxon>Auchenorrhyncha</taxon>
        <taxon>Membracoidea</taxon>
        <taxon>Cicadellidae</taxon>
        <taxon>Cicadellinae</taxon>
        <taxon>Proconiini</taxon>
        <taxon>Homalodisca</taxon>
    </lineage>
</organism>
<feature type="region of interest" description="Disordered" evidence="3">
    <location>
        <begin position="270"/>
        <end position="362"/>
    </location>
</feature>
<dbReference type="AlphaFoldDB" id="A0A1B6JY25"/>